<feature type="transmembrane region" description="Helical" evidence="8">
    <location>
        <begin position="369"/>
        <end position="388"/>
    </location>
</feature>
<dbReference type="Pfam" id="PF03176">
    <property type="entry name" value="MMPL"/>
    <property type="match status" value="2"/>
</dbReference>
<dbReference type="InterPro" id="IPR000731">
    <property type="entry name" value="SSD"/>
</dbReference>
<dbReference type="AlphaFoldDB" id="A0A511FCE0"/>
<evidence type="ECO:0000256" key="3">
    <source>
        <dbReference type="ARBA" id="ARBA00022475"/>
    </source>
</evidence>
<comment type="similarity">
    <text evidence="2">Belongs to the resistance-nodulation-cell division (RND) (TC 2.A.6) family. MmpL subfamily.</text>
</comment>
<keyword evidence="12" id="KW-1185">Reference proteome</keyword>
<evidence type="ECO:0000256" key="6">
    <source>
        <dbReference type="ARBA" id="ARBA00023136"/>
    </source>
</evidence>
<evidence type="ECO:0000256" key="5">
    <source>
        <dbReference type="ARBA" id="ARBA00022989"/>
    </source>
</evidence>
<feature type="region of interest" description="Disordered" evidence="7">
    <location>
        <begin position="950"/>
        <end position="992"/>
    </location>
</feature>
<feature type="transmembrane region" description="Helical" evidence="8">
    <location>
        <begin position="671"/>
        <end position="697"/>
    </location>
</feature>
<feature type="transmembrane region" description="Helical" evidence="8">
    <location>
        <begin position="235"/>
        <end position="253"/>
    </location>
</feature>
<dbReference type="EMBL" id="JACHDN010000001">
    <property type="protein sequence ID" value="MBB5471444.1"/>
    <property type="molecule type" value="Genomic_DNA"/>
</dbReference>
<dbReference type="Proteomes" id="UP000321723">
    <property type="component" value="Unassembled WGS sequence"/>
</dbReference>
<dbReference type="InterPro" id="IPR050545">
    <property type="entry name" value="Mycobact_MmpL"/>
</dbReference>
<evidence type="ECO:0000256" key="4">
    <source>
        <dbReference type="ARBA" id="ARBA00022692"/>
    </source>
</evidence>
<evidence type="ECO:0000259" key="9">
    <source>
        <dbReference type="PROSITE" id="PS50156"/>
    </source>
</evidence>
<feature type="transmembrane region" description="Helical" evidence="8">
    <location>
        <begin position="308"/>
        <end position="333"/>
    </location>
</feature>
<feature type="transmembrane region" description="Helical" evidence="8">
    <location>
        <begin position="559"/>
        <end position="578"/>
    </location>
</feature>
<keyword evidence="6 8" id="KW-0472">Membrane</keyword>
<feature type="transmembrane region" description="Helical" evidence="8">
    <location>
        <begin position="274"/>
        <end position="302"/>
    </location>
</feature>
<evidence type="ECO:0000256" key="8">
    <source>
        <dbReference type="SAM" id="Phobius"/>
    </source>
</evidence>
<feature type="transmembrane region" description="Helical" evidence="8">
    <location>
        <begin position="209"/>
        <end position="229"/>
    </location>
</feature>
<dbReference type="SUPFAM" id="SSF82866">
    <property type="entry name" value="Multidrug efflux transporter AcrB transmembrane domain"/>
    <property type="match status" value="2"/>
</dbReference>
<feature type="transmembrane region" description="Helical" evidence="8">
    <location>
        <begin position="633"/>
        <end position="659"/>
    </location>
</feature>
<reference evidence="10 12" key="1">
    <citation type="submission" date="2019-07" db="EMBL/GenBank/DDBJ databases">
        <title>Whole genome shotgun sequence of Cellulomonas hominis NBRC 16055.</title>
        <authorList>
            <person name="Hosoyama A."/>
            <person name="Uohara A."/>
            <person name="Ohji S."/>
            <person name="Ichikawa N."/>
        </authorList>
    </citation>
    <scope>NUCLEOTIDE SEQUENCE [LARGE SCALE GENOMIC DNA]</scope>
    <source>
        <strain evidence="10 12">NBRC 16055</strain>
    </source>
</reference>
<feature type="compositionally biased region" description="Pro residues" evidence="7">
    <location>
        <begin position="964"/>
        <end position="974"/>
    </location>
</feature>
<keyword evidence="4 8" id="KW-0812">Transmembrane</keyword>
<accession>A0A511FCE0</accession>
<feature type="transmembrane region" description="Helical" evidence="8">
    <location>
        <begin position="525"/>
        <end position="547"/>
    </location>
</feature>
<sequence>MSSLLYRIGRAAYQRRATTLAAWLLLLVLVGGAAVLGGGTLQNSFAIPGTESQEGLDALDQRFPQAAGATAQIVFVADDGATLDDPDARAAVEQVVAAVGQVEHVLQVSDPFADGAPPSAVSDDRRYAQSNVQLDEVLTDLPDGLGDELEAAAVVDPSAPLTVDLGGQVYTVTGVEIGVTELLGVGVAVLVLAVTFGSLLAAGMPLLTALLGVAVALAGILAVSAAATISSTTPTLALMIGLAVGIDYALFILTRHRHQLAHGMAVEESAARAVATAGTAVVFAGTTVIIALIGLSVVGIPFLSVMGIAAACAVAIAVLVAVTVLPALMGLAGERLRPRPTSRAARRELADPASGGTMGSRWVHVVTRVPLLTVVLVVLGVGVLAIPASDLRLTLPDNGSAPDGSPQRTTYDLVAEGFGPGYNAPLLVTADIIASTDPKGAVEGLAGDLAALDGVVAVPVATPNPSADTALFQVIPEGGQADPSTQALVKEIRADADDLVAPYPGVRDLLVTGQTAVSVDVSQRLGAALVPFGVVVVGLSLVLLLIVFRSVAVPVKATLGYLLSVAAAFGATAAVFEWGWGADLIGVALVGPVISFMPIIVMGVLFGLAMDYEVFLVSRMHEEYAAHREPRRAVVTGFTASARVVSAAAIIMISVFAAFVPSGSDIVQPIAFGLAVGVAVDAFAVRMTLVPAVLTLLGHRAWSMPRWLDRHLPSLDVEGAALAEQLAHEAWVAEHGPAPVRADGAVLATPDAPREPASRPVDLVLRPGEALHVASADPRLVDAFLLAAAGRGGPVAGHLAVLDHPLPAQGAAVAARVALVLPGAGGPGTVGEHVASGEPGRRQDARTRRVLAVAGWLLAGDPGADVGSTAPPFGAGTPLGALTPGERAVLDVARAAAGRPPVLVVAAAPDDGGATGRALALLAARGATVLAAGPVPGARRLLLVPAGAPGARGAHVADGTPVPAAAPAPGPAPPGTDGRVGAAPADDEGIPR</sequence>
<evidence type="ECO:0000313" key="10">
    <source>
        <dbReference type="EMBL" id="GEL46274.1"/>
    </source>
</evidence>
<comment type="caution">
    <text evidence="10">The sequence shown here is derived from an EMBL/GenBank/DDBJ whole genome shotgun (WGS) entry which is preliminary data.</text>
</comment>
<evidence type="ECO:0000256" key="2">
    <source>
        <dbReference type="ARBA" id="ARBA00010157"/>
    </source>
</evidence>
<reference evidence="11 13" key="2">
    <citation type="submission" date="2020-08" db="EMBL/GenBank/DDBJ databases">
        <title>Sequencing the genomes of 1000 actinobacteria strains.</title>
        <authorList>
            <person name="Klenk H.-P."/>
        </authorList>
    </citation>
    <scope>NUCLEOTIDE SEQUENCE [LARGE SCALE GENOMIC DNA]</scope>
    <source>
        <strain evidence="11 13">DSM 9581</strain>
    </source>
</reference>
<dbReference type="RefSeq" id="WP_146835657.1">
    <property type="nucleotide sequence ID" value="NZ_BJVQ01000013.1"/>
</dbReference>
<name>A0A511FCE0_9CELL</name>
<dbReference type="Proteomes" id="UP000564629">
    <property type="component" value="Unassembled WGS sequence"/>
</dbReference>
<dbReference type="PANTHER" id="PTHR33406">
    <property type="entry name" value="MEMBRANE PROTEIN MJ1562-RELATED"/>
    <property type="match status" value="1"/>
</dbReference>
<gene>
    <name evidence="10" type="ORF">CHO01_13900</name>
    <name evidence="11" type="ORF">HNR08_000180</name>
</gene>
<feature type="domain" description="SSD" evidence="9">
    <location>
        <begin position="199"/>
        <end position="331"/>
    </location>
</feature>
<keyword evidence="3" id="KW-1003">Cell membrane</keyword>
<evidence type="ECO:0000313" key="13">
    <source>
        <dbReference type="Proteomes" id="UP000564629"/>
    </source>
</evidence>
<evidence type="ECO:0000313" key="12">
    <source>
        <dbReference type="Proteomes" id="UP000321723"/>
    </source>
</evidence>
<dbReference type="PANTHER" id="PTHR33406:SF11">
    <property type="entry name" value="MEMBRANE PROTEIN SCO6666-RELATED"/>
    <property type="match status" value="1"/>
</dbReference>
<comment type="subcellular location">
    <subcellularLocation>
        <location evidence="1">Cell membrane</location>
        <topology evidence="1">Multi-pass membrane protein</topology>
    </subcellularLocation>
</comment>
<organism evidence="10 12">
    <name type="scientific">Cellulomonas hominis</name>
    <dbReference type="NCBI Taxonomy" id="156981"/>
    <lineage>
        <taxon>Bacteria</taxon>
        <taxon>Bacillati</taxon>
        <taxon>Actinomycetota</taxon>
        <taxon>Actinomycetes</taxon>
        <taxon>Micrococcales</taxon>
        <taxon>Cellulomonadaceae</taxon>
        <taxon>Cellulomonas</taxon>
    </lineage>
</organism>
<dbReference type="GO" id="GO:0005886">
    <property type="term" value="C:plasma membrane"/>
    <property type="evidence" value="ECO:0007669"/>
    <property type="project" value="UniProtKB-SubCell"/>
</dbReference>
<dbReference type="EMBL" id="BJVQ01000013">
    <property type="protein sequence ID" value="GEL46274.1"/>
    <property type="molecule type" value="Genomic_DNA"/>
</dbReference>
<evidence type="ECO:0000313" key="11">
    <source>
        <dbReference type="EMBL" id="MBB5471444.1"/>
    </source>
</evidence>
<feature type="transmembrane region" description="Helical" evidence="8">
    <location>
        <begin position="584"/>
        <end position="612"/>
    </location>
</feature>
<evidence type="ECO:0000256" key="1">
    <source>
        <dbReference type="ARBA" id="ARBA00004651"/>
    </source>
</evidence>
<proteinExistence type="inferred from homology"/>
<dbReference type="PROSITE" id="PS50156">
    <property type="entry name" value="SSD"/>
    <property type="match status" value="1"/>
</dbReference>
<dbReference type="InterPro" id="IPR004869">
    <property type="entry name" value="MMPL_dom"/>
</dbReference>
<feature type="transmembrane region" description="Helical" evidence="8">
    <location>
        <begin position="182"/>
        <end position="202"/>
    </location>
</feature>
<dbReference type="Gene3D" id="1.20.1640.10">
    <property type="entry name" value="Multidrug efflux transporter AcrB transmembrane domain"/>
    <property type="match status" value="2"/>
</dbReference>
<evidence type="ECO:0000256" key="7">
    <source>
        <dbReference type="SAM" id="MobiDB-lite"/>
    </source>
</evidence>
<protein>
    <submittedName>
        <fullName evidence="11">RND superfamily putative drug exporter</fullName>
    </submittedName>
    <submittedName>
        <fullName evidence="10">RND transporter</fullName>
    </submittedName>
</protein>
<keyword evidence="5 8" id="KW-1133">Transmembrane helix</keyword>
<dbReference type="OrthoDB" id="7051771at2"/>